<evidence type="ECO:0000256" key="3">
    <source>
        <dbReference type="ARBA" id="ARBA00022679"/>
    </source>
</evidence>
<accession>A0A2C8ZUJ9</accession>
<keyword evidence="4" id="KW-0479">Metal-binding</keyword>
<dbReference type="InterPro" id="IPR033749">
    <property type="entry name" value="Polyprenyl_synt_CS"/>
</dbReference>
<dbReference type="InterPro" id="IPR000092">
    <property type="entry name" value="Polyprenyl_synt"/>
</dbReference>
<sequence>MAESTRLVDLVQLRIDEFVSERTVELAAIAPELGQFTDVTLSFLSGGKRFRALFCYWGWQSVTSAVDEFDPLARSTTEAVLPGIVLAASALEVFHAAALVHDDIMDNSDTRRGAPSAHRRFESIHRDGGFRGDAAAFGRSSGLLLGDLLLGWSDELFDRGTSMLDDRAAGAAGRTEFATMRTEVTAGQYLDILEENAWATYPEAEALPRAHRVIVYKSAKYSVEAPLAIGAALGGASSAQVAALRAFGLPLGVAYQLRDDMLGVFGDPTVTGKPAGDDLREGKRTVLVALARTKLPIHLRNVVDDLLGDPELDVRQVEMIRSAMVDCGAVDHVERIIEHNVGLARAAIQDAPLATSARAQLLDLADTVTQRVA</sequence>
<evidence type="ECO:0000256" key="1">
    <source>
        <dbReference type="ARBA" id="ARBA00001946"/>
    </source>
</evidence>
<dbReference type="RefSeq" id="WP_097061049.1">
    <property type="nucleotide sequence ID" value="NZ_BMLC01000005.1"/>
</dbReference>
<dbReference type="GO" id="GO:0008299">
    <property type="term" value="P:isoprenoid biosynthetic process"/>
    <property type="evidence" value="ECO:0007669"/>
    <property type="project" value="InterPro"/>
</dbReference>
<dbReference type="PROSITE" id="PS00723">
    <property type="entry name" value="POLYPRENYL_SYNTHASE_1"/>
    <property type="match status" value="1"/>
</dbReference>
<dbReference type="PANTHER" id="PTHR12001:SF85">
    <property type="entry name" value="SHORT CHAIN ISOPRENYL DIPHOSPHATE SYNTHASE"/>
    <property type="match status" value="1"/>
</dbReference>
<dbReference type="Pfam" id="PF00348">
    <property type="entry name" value="polyprenyl_synt"/>
    <property type="match status" value="1"/>
</dbReference>
<evidence type="ECO:0000256" key="6">
    <source>
        <dbReference type="RuleBase" id="RU004466"/>
    </source>
</evidence>
<protein>
    <submittedName>
        <fullName evidence="7">Geranylgeranyl diphosphate synthase, type I</fullName>
    </submittedName>
</protein>
<comment type="cofactor">
    <cofactor evidence="1">
        <name>Mg(2+)</name>
        <dbReference type="ChEBI" id="CHEBI:18420"/>
    </cofactor>
</comment>
<dbReference type="GO" id="GO:0046872">
    <property type="term" value="F:metal ion binding"/>
    <property type="evidence" value="ECO:0007669"/>
    <property type="project" value="UniProtKB-KW"/>
</dbReference>
<dbReference type="AlphaFoldDB" id="A0A2C8ZUJ9"/>
<reference evidence="7 8" key="1">
    <citation type="submission" date="2017-09" db="EMBL/GenBank/DDBJ databases">
        <authorList>
            <person name="Ehlers B."/>
            <person name="Leendertz F.H."/>
        </authorList>
    </citation>
    <scope>NUCLEOTIDE SEQUENCE [LARGE SCALE GENOMIC DNA]</scope>
    <source>
        <strain evidence="7 8">CGMCC 1.05381</strain>
    </source>
</reference>
<dbReference type="Gene3D" id="1.10.600.10">
    <property type="entry name" value="Farnesyl Diphosphate Synthase"/>
    <property type="match status" value="1"/>
</dbReference>
<name>A0A2C8ZUJ9_9MICO</name>
<dbReference type="GO" id="GO:0004659">
    <property type="term" value="F:prenyltransferase activity"/>
    <property type="evidence" value="ECO:0007669"/>
    <property type="project" value="InterPro"/>
</dbReference>
<evidence type="ECO:0000313" key="7">
    <source>
        <dbReference type="EMBL" id="SOE69272.1"/>
    </source>
</evidence>
<keyword evidence="3 6" id="KW-0808">Transferase</keyword>
<dbReference type="EMBL" id="OCST01000004">
    <property type="protein sequence ID" value="SOE69272.1"/>
    <property type="molecule type" value="Genomic_DNA"/>
</dbReference>
<gene>
    <name evidence="7" type="ORF">SAMN06296378_1941</name>
</gene>
<dbReference type="CDD" id="cd00685">
    <property type="entry name" value="Trans_IPPS_HT"/>
    <property type="match status" value="1"/>
</dbReference>
<evidence type="ECO:0000256" key="4">
    <source>
        <dbReference type="ARBA" id="ARBA00022723"/>
    </source>
</evidence>
<dbReference type="SFLD" id="SFLDS00005">
    <property type="entry name" value="Isoprenoid_Synthase_Type_I"/>
    <property type="match status" value="1"/>
</dbReference>
<dbReference type="OrthoDB" id="4497239at2"/>
<evidence type="ECO:0000256" key="5">
    <source>
        <dbReference type="ARBA" id="ARBA00022842"/>
    </source>
</evidence>
<evidence type="ECO:0000313" key="8">
    <source>
        <dbReference type="Proteomes" id="UP000219440"/>
    </source>
</evidence>
<proteinExistence type="inferred from homology"/>
<evidence type="ECO:0000256" key="2">
    <source>
        <dbReference type="ARBA" id="ARBA00006706"/>
    </source>
</evidence>
<dbReference type="PROSITE" id="PS00444">
    <property type="entry name" value="POLYPRENYL_SYNTHASE_2"/>
    <property type="match status" value="1"/>
</dbReference>
<organism evidence="7 8">
    <name type="scientific">Salinibacterium xinjiangense</name>
    <dbReference type="NCBI Taxonomy" id="386302"/>
    <lineage>
        <taxon>Bacteria</taxon>
        <taxon>Bacillati</taxon>
        <taxon>Actinomycetota</taxon>
        <taxon>Actinomycetes</taxon>
        <taxon>Micrococcales</taxon>
        <taxon>Microbacteriaceae</taxon>
        <taxon>Salinibacterium</taxon>
    </lineage>
</organism>
<keyword evidence="5" id="KW-0460">Magnesium</keyword>
<dbReference type="InterPro" id="IPR008949">
    <property type="entry name" value="Isoprenoid_synthase_dom_sf"/>
</dbReference>
<keyword evidence="8" id="KW-1185">Reference proteome</keyword>
<dbReference type="Proteomes" id="UP000219440">
    <property type="component" value="Unassembled WGS sequence"/>
</dbReference>
<dbReference type="PANTHER" id="PTHR12001">
    <property type="entry name" value="GERANYLGERANYL PYROPHOSPHATE SYNTHASE"/>
    <property type="match status" value="1"/>
</dbReference>
<comment type="similarity">
    <text evidence="2 6">Belongs to the FPP/GGPP synthase family.</text>
</comment>
<dbReference type="SUPFAM" id="SSF48576">
    <property type="entry name" value="Terpenoid synthases"/>
    <property type="match status" value="1"/>
</dbReference>